<comment type="similarity">
    <text evidence="5">Belongs to the YqgF HJR family.</text>
</comment>
<feature type="region of interest" description="Disordered" evidence="6">
    <location>
        <begin position="1"/>
        <end position="28"/>
    </location>
</feature>
<feature type="domain" description="YqgF/RNase H-like" evidence="7">
    <location>
        <begin position="28"/>
        <end position="134"/>
    </location>
</feature>
<name>A0ABP6LN95_9MICC</name>
<dbReference type="InterPro" id="IPR005227">
    <property type="entry name" value="YqgF"/>
</dbReference>
<evidence type="ECO:0000256" key="6">
    <source>
        <dbReference type="SAM" id="MobiDB-lite"/>
    </source>
</evidence>
<evidence type="ECO:0000256" key="3">
    <source>
        <dbReference type="ARBA" id="ARBA00022722"/>
    </source>
</evidence>
<keyword evidence="9" id="KW-1185">Reference proteome</keyword>
<evidence type="ECO:0000256" key="1">
    <source>
        <dbReference type="ARBA" id="ARBA00022490"/>
    </source>
</evidence>
<protein>
    <recommendedName>
        <fullName evidence="5">Putative pre-16S rRNA nuclease</fullName>
        <ecNumber evidence="5">3.1.-.-</ecNumber>
    </recommendedName>
</protein>
<keyword evidence="2 5" id="KW-0690">Ribosome biogenesis</keyword>
<dbReference type="PANTHER" id="PTHR33317">
    <property type="entry name" value="POLYNUCLEOTIDYL TRANSFERASE, RIBONUCLEASE H-LIKE SUPERFAMILY PROTEIN"/>
    <property type="match status" value="1"/>
</dbReference>
<proteinExistence type="inferred from homology"/>
<evidence type="ECO:0000256" key="4">
    <source>
        <dbReference type="ARBA" id="ARBA00022801"/>
    </source>
</evidence>
<dbReference type="InterPro" id="IPR012337">
    <property type="entry name" value="RNaseH-like_sf"/>
</dbReference>
<dbReference type="InterPro" id="IPR037027">
    <property type="entry name" value="YqgF/RNaseH-like_dom_sf"/>
</dbReference>
<gene>
    <name evidence="8" type="primary">ruvX</name>
    <name evidence="8" type="ORF">GCM10010529_03670</name>
</gene>
<dbReference type="NCBIfam" id="TIGR00250">
    <property type="entry name" value="RNAse_H_YqgF"/>
    <property type="match status" value="1"/>
</dbReference>
<dbReference type="EC" id="3.1.-.-" evidence="5"/>
<dbReference type="HAMAP" id="MF_00651">
    <property type="entry name" value="Nuclease_YqgF"/>
    <property type="match status" value="1"/>
</dbReference>
<evidence type="ECO:0000256" key="5">
    <source>
        <dbReference type="HAMAP-Rule" id="MF_00651"/>
    </source>
</evidence>
<dbReference type="SUPFAM" id="SSF53098">
    <property type="entry name" value="Ribonuclease H-like"/>
    <property type="match status" value="1"/>
</dbReference>
<keyword evidence="4 5" id="KW-0378">Hydrolase</keyword>
<sequence length="189" mass="20177">MAEAFPGSDSAQRGSGETAPGARPPRPGVRLAVDVGDARVGLAASDPDALVATPVMTLRRDHRRRSDIRMLVKIARDRDARVIYVGLPLSLSGGETASTQKARDYAAALVRRLDQAELPIPVHLIDERLSTVSAAEKMRASGVEARHQRDRIDQAAAVEILTQALDIRRAQGREPGEAVIAAPPADPVS</sequence>
<organism evidence="8 9">
    <name type="scientific">Nesterenkonia aethiopica</name>
    <dbReference type="NCBI Taxonomy" id="269144"/>
    <lineage>
        <taxon>Bacteria</taxon>
        <taxon>Bacillati</taxon>
        <taxon>Actinomycetota</taxon>
        <taxon>Actinomycetes</taxon>
        <taxon>Micrococcales</taxon>
        <taxon>Micrococcaceae</taxon>
        <taxon>Nesterenkonia</taxon>
    </lineage>
</organism>
<dbReference type="CDD" id="cd16964">
    <property type="entry name" value="YqgF"/>
    <property type="match status" value="1"/>
</dbReference>
<accession>A0ABP6LN95</accession>
<evidence type="ECO:0000259" key="7">
    <source>
        <dbReference type="SMART" id="SM00732"/>
    </source>
</evidence>
<dbReference type="Pfam" id="PF03652">
    <property type="entry name" value="RuvX"/>
    <property type="match status" value="1"/>
</dbReference>
<comment type="function">
    <text evidence="5">Could be a nuclease involved in processing of the 5'-end of pre-16S rRNA.</text>
</comment>
<keyword evidence="3 5" id="KW-0540">Nuclease</keyword>
<dbReference type="InterPro" id="IPR006641">
    <property type="entry name" value="YqgF/RNaseH-like_dom"/>
</dbReference>
<dbReference type="SMART" id="SM00732">
    <property type="entry name" value="YqgFc"/>
    <property type="match status" value="1"/>
</dbReference>
<dbReference type="PANTHER" id="PTHR33317:SF4">
    <property type="entry name" value="POLYNUCLEOTIDYL TRANSFERASE, RIBONUCLEASE H-LIKE SUPERFAMILY PROTEIN"/>
    <property type="match status" value="1"/>
</dbReference>
<dbReference type="Gene3D" id="3.30.420.140">
    <property type="entry name" value="YqgF/RNase H-like domain"/>
    <property type="match status" value="1"/>
</dbReference>
<reference evidence="9" key="1">
    <citation type="journal article" date="2019" name="Int. J. Syst. Evol. Microbiol.">
        <title>The Global Catalogue of Microorganisms (GCM) 10K type strain sequencing project: providing services to taxonomists for standard genome sequencing and annotation.</title>
        <authorList>
            <consortium name="The Broad Institute Genomics Platform"/>
            <consortium name="The Broad Institute Genome Sequencing Center for Infectious Disease"/>
            <person name="Wu L."/>
            <person name="Ma J."/>
        </authorList>
    </citation>
    <scope>NUCLEOTIDE SEQUENCE [LARGE SCALE GENOMIC DNA]</scope>
    <source>
        <strain evidence="9">JCM 14309</strain>
    </source>
</reference>
<comment type="subcellular location">
    <subcellularLocation>
        <location evidence="5">Cytoplasm</location>
    </subcellularLocation>
</comment>
<keyword evidence="1 5" id="KW-0963">Cytoplasm</keyword>
<comment type="caution">
    <text evidence="8">The sequence shown here is derived from an EMBL/GenBank/DDBJ whole genome shotgun (WGS) entry which is preliminary data.</text>
</comment>
<dbReference type="Proteomes" id="UP001500236">
    <property type="component" value="Unassembled WGS sequence"/>
</dbReference>
<evidence type="ECO:0000256" key="2">
    <source>
        <dbReference type="ARBA" id="ARBA00022517"/>
    </source>
</evidence>
<evidence type="ECO:0000313" key="9">
    <source>
        <dbReference type="Proteomes" id="UP001500236"/>
    </source>
</evidence>
<dbReference type="EMBL" id="BAAAVT010000002">
    <property type="protein sequence ID" value="GAA3052896.1"/>
    <property type="molecule type" value="Genomic_DNA"/>
</dbReference>
<dbReference type="RefSeq" id="WP_344682926.1">
    <property type="nucleotide sequence ID" value="NZ_BAAAVT010000002.1"/>
</dbReference>
<evidence type="ECO:0000313" key="8">
    <source>
        <dbReference type="EMBL" id="GAA3052896.1"/>
    </source>
</evidence>